<dbReference type="FunFam" id="1.10.640.10:FF:000003">
    <property type="entry name" value="chorion peroxidase"/>
    <property type="match status" value="1"/>
</dbReference>
<dbReference type="PROSITE" id="PS50292">
    <property type="entry name" value="PEROXIDASE_3"/>
    <property type="match status" value="1"/>
</dbReference>
<dbReference type="PRINTS" id="PR00457">
    <property type="entry name" value="ANPEROXIDASE"/>
</dbReference>
<dbReference type="InterPro" id="IPR037120">
    <property type="entry name" value="Haem_peroxidase_sf_animal"/>
</dbReference>
<keyword evidence="8" id="KW-1185">Reference proteome</keyword>
<proteinExistence type="predicted"/>
<evidence type="ECO:0000313" key="7">
    <source>
        <dbReference type="EMBL" id="KAK6180441.1"/>
    </source>
</evidence>
<dbReference type="PANTHER" id="PTHR11475:SF4">
    <property type="entry name" value="CHORION PEROXIDASE"/>
    <property type="match status" value="1"/>
</dbReference>
<feature type="chain" id="PRO_5042938712" description="Peroxidase" evidence="6">
    <location>
        <begin position="22"/>
        <end position="574"/>
    </location>
</feature>
<evidence type="ECO:0000256" key="4">
    <source>
        <dbReference type="ARBA" id="ARBA00023180"/>
    </source>
</evidence>
<comment type="subcellular location">
    <subcellularLocation>
        <location evidence="1">Secreted</location>
    </subcellularLocation>
</comment>
<keyword evidence="3 6" id="KW-0732">Signal</keyword>
<keyword evidence="5" id="KW-0479">Metal-binding</keyword>
<dbReference type="GO" id="GO:0046872">
    <property type="term" value="F:metal ion binding"/>
    <property type="evidence" value="ECO:0007669"/>
    <property type="project" value="UniProtKB-KW"/>
</dbReference>
<dbReference type="PANTHER" id="PTHR11475">
    <property type="entry name" value="OXIDASE/PEROXIDASE"/>
    <property type="match status" value="1"/>
</dbReference>
<evidence type="ECO:0000313" key="8">
    <source>
        <dbReference type="Proteomes" id="UP001347796"/>
    </source>
</evidence>
<dbReference type="GO" id="GO:0004601">
    <property type="term" value="F:peroxidase activity"/>
    <property type="evidence" value="ECO:0007669"/>
    <property type="project" value="InterPro"/>
</dbReference>
<sequence>MRKFEIFLVVFISCVYKYSHCLLSLDEEGVAELHRRYKRAATNCDNTTSYRRPDGTCNNLENPKWGSANQPHKRQLAAVYDDGKASPKSQGCNGRKLPSPRVISSTVNSPEVIDDVFSVWMMQWGQFIDHDITLTPTLTSAVPCCGGNPTPGDPCFPISVPADDSYFSQFNKTCLNFIRSAPVADREPREQFNKITSYIDASSVYGSSMSELDALRSKSNGMLVNINNRLPKNPADNCILSQKNNTYCFKAGDARVNVWPGLVTIHTIFMRQHNLIAAELKKINSSWSDEELFQKTRKIVEAINAHINYYEYLPLVLGPDQMSKYDLNKEDLQYDSSTDPSIPNSFATAAFRFGHLQIPDKHCGQNLENFYNRTEFVIQEGIRNNAQCLSDEVGQKYGSHPSDAICNHLFEVGPGASNDLVALNIQRGRDHGLESLNGFRTKVCNLSRITNFTDPKLGNSGEALGAVYAHVDDIELFPGGVAEPSVPGGIVGETFACIIGKTFSDLKKGDRFHYERTFTPDQLKEIKKITLAKVICDTTSPGQIQPNVFRETTCSSNHKTYCRNIPGIDYSKFA</sequence>
<dbReference type="GO" id="GO:0005576">
    <property type="term" value="C:extracellular region"/>
    <property type="evidence" value="ECO:0007669"/>
    <property type="project" value="UniProtKB-SubCell"/>
</dbReference>
<name>A0AAN8JQ76_PATCE</name>
<keyword evidence="5" id="KW-0349">Heme</keyword>
<dbReference type="EMBL" id="JAZGQO010000008">
    <property type="protein sequence ID" value="KAK6180441.1"/>
    <property type="molecule type" value="Genomic_DNA"/>
</dbReference>
<dbReference type="SUPFAM" id="SSF48113">
    <property type="entry name" value="Heme-dependent peroxidases"/>
    <property type="match status" value="1"/>
</dbReference>
<evidence type="ECO:0000256" key="1">
    <source>
        <dbReference type="ARBA" id="ARBA00004613"/>
    </source>
</evidence>
<evidence type="ECO:0000256" key="3">
    <source>
        <dbReference type="ARBA" id="ARBA00022729"/>
    </source>
</evidence>
<protein>
    <recommendedName>
        <fullName evidence="9">Peroxidase</fullName>
    </recommendedName>
</protein>
<keyword evidence="5" id="KW-0408">Iron</keyword>
<evidence type="ECO:0000256" key="5">
    <source>
        <dbReference type="PIRSR" id="PIRSR619791-2"/>
    </source>
</evidence>
<evidence type="ECO:0000256" key="6">
    <source>
        <dbReference type="SAM" id="SignalP"/>
    </source>
</evidence>
<accession>A0AAN8JQ76</accession>
<comment type="caution">
    <text evidence="7">The sequence shown here is derived from an EMBL/GenBank/DDBJ whole genome shotgun (WGS) entry which is preliminary data.</text>
</comment>
<dbReference type="Gene3D" id="1.10.640.10">
    <property type="entry name" value="Haem peroxidase domain superfamily, animal type"/>
    <property type="match status" value="1"/>
</dbReference>
<dbReference type="Proteomes" id="UP001347796">
    <property type="component" value="Unassembled WGS sequence"/>
</dbReference>
<keyword evidence="4" id="KW-0325">Glycoprotein</keyword>
<evidence type="ECO:0000256" key="2">
    <source>
        <dbReference type="ARBA" id="ARBA00022525"/>
    </source>
</evidence>
<gene>
    <name evidence="7" type="ORF">SNE40_012597</name>
</gene>
<reference evidence="7 8" key="1">
    <citation type="submission" date="2024-01" db="EMBL/GenBank/DDBJ databases">
        <title>The genome of the rayed Mediterranean limpet Patella caerulea (Linnaeus, 1758).</title>
        <authorList>
            <person name="Anh-Thu Weber A."/>
            <person name="Halstead-Nussloch G."/>
        </authorList>
    </citation>
    <scope>NUCLEOTIDE SEQUENCE [LARGE SCALE GENOMIC DNA]</scope>
    <source>
        <strain evidence="7">AATW-2023a</strain>
        <tissue evidence="7">Whole specimen</tissue>
    </source>
</reference>
<dbReference type="Pfam" id="PF03098">
    <property type="entry name" value="An_peroxidase"/>
    <property type="match status" value="1"/>
</dbReference>
<dbReference type="AlphaFoldDB" id="A0AAN8JQ76"/>
<organism evidence="7 8">
    <name type="scientific">Patella caerulea</name>
    <name type="common">Rayed Mediterranean limpet</name>
    <dbReference type="NCBI Taxonomy" id="87958"/>
    <lineage>
        <taxon>Eukaryota</taxon>
        <taxon>Metazoa</taxon>
        <taxon>Spiralia</taxon>
        <taxon>Lophotrochozoa</taxon>
        <taxon>Mollusca</taxon>
        <taxon>Gastropoda</taxon>
        <taxon>Patellogastropoda</taxon>
        <taxon>Patelloidea</taxon>
        <taxon>Patellidae</taxon>
        <taxon>Patella</taxon>
    </lineage>
</organism>
<feature type="signal peptide" evidence="6">
    <location>
        <begin position="1"/>
        <end position="21"/>
    </location>
</feature>
<dbReference type="InterPro" id="IPR010255">
    <property type="entry name" value="Haem_peroxidase_sf"/>
</dbReference>
<keyword evidence="2" id="KW-0964">Secreted</keyword>
<dbReference type="InterPro" id="IPR019791">
    <property type="entry name" value="Haem_peroxidase_animal"/>
</dbReference>
<dbReference type="CDD" id="cd09823">
    <property type="entry name" value="peroxinectin_like"/>
    <property type="match status" value="1"/>
</dbReference>
<dbReference type="GO" id="GO:0006979">
    <property type="term" value="P:response to oxidative stress"/>
    <property type="evidence" value="ECO:0007669"/>
    <property type="project" value="InterPro"/>
</dbReference>
<evidence type="ECO:0008006" key="9">
    <source>
        <dbReference type="Google" id="ProtNLM"/>
    </source>
</evidence>
<feature type="binding site" description="axial binding residue" evidence="5">
    <location>
        <position position="355"/>
    </location>
    <ligand>
        <name>heme b</name>
        <dbReference type="ChEBI" id="CHEBI:60344"/>
    </ligand>
    <ligandPart>
        <name>Fe</name>
        <dbReference type="ChEBI" id="CHEBI:18248"/>
    </ligandPart>
</feature>
<dbReference type="GO" id="GO:0020037">
    <property type="term" value="F:heme binding"/>
    <property type="evidence" value="ECO:0007669"/>
    <property type="project" value="InterPro"/>
</dbReference>